<evidence type="ECO:0000259" key="4">
    <source>
        <dbReference type="SMART" id="SM00645"/>
    </source>
</evidence>
<sequence length="140" mass="15306">MGKSSRHQYKTQHHGESSNSGEQEIEAQDIGKDATTFTSFYRPTISGYEIVPANNESALLKAVAMQPVSVTIDASNIRFYSSGVFSGTCGTQLNHAVTAVGYGTTDDGIKYWLVKNSWGADWGEEGYFKIQRDIAAMVLL</sequence>
<reference evidence="5 6" key="1">
    <citation type="journal article" date="2018" name="Mol. Plant">
        <title>The genome of Artemisia annua provides insight into the evolution of Asteraceae family and artemisinin biosynthesis.</title>
        <authorList>
            <person name="Shen Q."/>
            <person name="Zhang L."/>
            <person name="Liao Z."/>
            <person name="Wang S."/>
            <person name="Yan T."/>
            <person name="Shi P."/>
            <person name="Liu M."/>
            <person name="Fu X."/>
            <person name="Pan Q."/>
            <person name="Wang Y."/>
            <person name="Lv Z."/>
            <person name="Lu X."/>
            <person name="Zhang F."/>
            <person name="Jiang W."/>
            <person name="Ma Y."/>
            <person name="Chen M."/>
            <person name="Hao X."/>
            <person name="Li L."/>
            <person name="Tang Y."/>
            <person name="Lv G."/>
            <person name="Zhou Y."/>
            <person name="Sun X."/>
            <person name="Brodelius P.E."/>
            <person name="Rose J.K.C."/>
            <person name="Tang K."/>
        </authorList>
    </citation>
    <scope>NUCLEOTIDE SEQUENCE [LARGE SCALE GENOMIC DNA]</scope>
    <source>
        <strain evidence="6">cv. Huhao1</strain>
        <tissue evidence="5">Leaf</tissue>
    </source>
</reference>
<gene>
    <name evidence="5" type="ORF">CTI12_AA601450</name>
</gene>
<evidence type="ECO:0000256" key="2">
    <source>
        <dbReference type="ARBA" id="ARBA00023157"/>
    </source>
</evidence>
<dbReference type="PANTHER" id="PTHR12411">
    <property type="entry name" value="CYSTEINE PROTEASE FAMILY C1-RELATED"/>
    <property type="match status" value="1"/>
</dbReference>
<keyword evidence="2" id="KW-1015">Disulfide bond</keyword>
<dbReference type="SMART" id="SM00645">
    <property type="entry name" value="Pept_C1"/>
    <property type="match status" value="1"/>
</dbReference>
<evidence type="ECO:0000313" key="6">
    <source>
        <dbReference type="Proteomes" id="UP000245207"/>
    </source>
</evidence>
<dbReference type="Gene3D" id="3.90.70.10">
    <property type="entry name" value="Cysteine proteinases"/>
    <property type="match status" value="1"/>
</dbReference>
<evidence type="ECO:0000256" key="3">
    <source>
        <dbReference type="SAM" id="MobiDB-lite"/>
    </source>
</evidence>
<dbReference type="EMBL" id="PKPP01018433">
    <property type="protein sequence ID" value="PWA36278.1"/>
    <property type="molecule type" value="Genomic_DNA"/>
</dbReference>
<dbReference type="InterPro" id="IPR039417">
    <property type="entry name" value="Peptidase_C1A_papain-like"/>
</dbReference>
<dbReference type="AlphaFoldDB" id="A0A2U1KHU0"/>
<dbReference type="OrthoDB" id="10253408at2759"/>
<accession>A0A2U1KHU0</accession>
<evidence type="ECO:0000256" key="1">
    <source>
        <dbReference type="ARBA" id="ARBA00008455"/>
    </source>
</evidence>
<dbReference type="GO" id="GO:0008234">
    <property type="term" value="F:cysteine-type peptidase activity"/>
    <property type="evidence" value="ECO:0007669"/>
    <property type="project" value="InterPro"/>
</dbReference>
<dbReference type="PROSITE" id="PS00640">
    <property type="entry name" value="THIOL_PROTEASE_ASN"/>
    <property type="match status" value="1"/>
</dbReference>
<name>A0A2U1KHU0_ARTAN</name>
<proteinExistence type="inferred from homology"/>
<dbReference type="InterPro" id="IPR013128">
    <property type="entry name" value="Peptidase_C1A"/>
</dbReference>
<comment type="caution">
    <text evidence="5">The sequence shown here is derived from an EMBL/GenBank/DDBJ whole genome shotgun (WGS) entry which is preliminary data.</text>
</comment>
<organism evidence="5 6">
    <name type="scientific">Artemisia annua</name>
    <name type="common">Sweet wormwood</name>
    <dbReference type="NCBI Taxonomy" id="35608"/>
    <lineage>
        <taxon>Eukaryota</taxon>
        <taxon>Viridiplantae</taxon>
        <taxon>Streptophyta</taxon>
        <taxon>Embryophyta</taxon>
        <taxon>Tracheophyta</taxon>
        <taxon>Spermatophyta</taxon>
        <taxon>Magnoliopsida</taxon>
        <taxon>eudicotyledons</taxon>
        <taxon>Gunneridae</taxon>
        <taxon>Pentapetalae</taxon>
        <taxon>asterids</taxon>
        <taxon>campanulids</taxon>
        <taxon>Asterales</taxon>
        <taxon>Asteraceae</taxon>
        <taxon>Asteroideae</taxon>
        <taxon>Anthemideae</taxon>
        <taxon>Artemisiinae</taxon>
        <taxon>Artemisia</taxon>
    </lineage>
</organism>
<dbReference type="InterPro" id="IPR000668">
    <property type="entry name" value="Peptidase_C1A_C"/>
</dbReference>
<feature type="compositionally biased region" description="Basic residues" evidence="3">
    <location>
        <begin position="1"/>
        <end position="12"/>
    </location>
</feature>
<keyword evidence="6" id="KW-1185">Reference proteome</keyword>
<dbReference type="GO" id="GO:0006508">
    <property type="term" value="P:proteolysis"/>
    <property type="evidence" value="ECO:0007669"/>
    <property type="project" value="InterPro"/>
</dbReference>
<comment type="similarity">
    <text evidence="1">Belongs to the peptidase C1 family.</text>
</comment>
<feature type="region of interest" description="Disordered" evidence="3">
    <location>
        <begin position="1"/>
        <end position="26"/>
    </location>
</feature>
<dbReference type="SUPFAM" id="SSF54001">
    <property type="entry name" value="Cysteine proteinases"/>
    <property type="match status" value="1"/>
</dbReference>
<dbReference type="Pfam" id="PF00112">
    <property type="entry name" value="Peptidase_C1"/>
    <property type="match status" value="1"/>
</dbReference>
<dbReference type="Proteomes" id="UP000245207">
    <property type="component" value="Unassembled WGS sequence"/>
</dbReference>
<protein>
    <submittedName>
        <fullName evidence="5">Peptidase C1A</fullName>
    </submittedName>
</protein>
<dbReference type="InterPro" id="IPR025660">
    <property type="entry name" value="Pept_his_AS"/>
</dbReference>
<dbReference type="InterPro" id="IPR038765">
    <property type="entry name" value="Papain-like_cys_pep_sf"/>
</dbReference>
<dbReference type="STRING" id="35608.A0A2U1KHU0"/>
<feature type="domain" description="Peptidase C1A papain C-terminal" evidence="4">
    <location>
        <begin position="1"/>
        <end position="140"/>
    </location>
</feature>
<dbReference type="CDD" id="cd02248">
    <property type="entry name" value="Peptidase_C1A"/>
    <property type="match status" value="1"/>
</dbReference>
<dbReference type="InterPro" id="IPR025661">
    <property type="entry name" value="Pept_asp_AS"/>
</dbReference>
<dbReference type="PROSITE" id="PS00639">
    <property type="entry name" value="THIOL_PROTEASE_HIS"/>
    <property type="match status" value="1"/>
</dbReference>
<evidence type="ECO:0000313" key="5">
    <source>
        <dbReference type="EMBL" id="PWA36278.1"/>
    </source>
</evidence>